<dbReference type="SUPFAM" id="SSF81324">
    <property type="entry name" value="Voltage-gated potassium channels"/>
    <property type="match status" value="1"/>
</dbReference>
<keyword evidence="10" id="KW-0407">Ion channel</keyword>
<evidence type="ECO:0000313" key="15">
    <source>
        <dbReference type="Proteomes" id="UP001595528"/>
    </source>
</evidence>
<dbReference type="Gene3D" id="1.20.120.350">
    <property type="entry name" value="Voltage-gated potassium channels. Chain C"/>
    <property type="match status" value="1"/>
</dbReference>
<evidence type="ECO:0000256" key="11">
    <source>
        <dbReference type="SAM" id="MobiDB-lite"/>
    </source>
</evidence>
<feature type="transmembrane region" description="Helical" evidence="12">
    <location>
        <begin position="17"/>
        <end position="35"/>
    </location>
</feature>
<dbReference type="InterPro" id="IPR050599">
    <property type="entry name" value="VDCC_alpha-1_subunit"/>
</dbReference>
<evidence type="ECO:0000256" key="8">
    <source>
        <dbReference type="ARBA" id="ARBA00023136"/>
    </source>
</evidence>
<protein>
    <submittedName>
        <fullName evidence="14">Ion transporter</fullName>
    </submittedName>
</protein>
<organism evidence="14 15">
    <name type="scientific">Marinibaculum pumilum</name>
    <dbReference type="NCBI Taxonomy" id="1766165"/>
    <lineage>
        <taxon>Bacteria</taxon>
        <taxon>Pseudomonadati</taxon>
        <taxon>Pseudomonadota</taxon>
        <taxon>Alphaproteobacteria</taxon>
        <taxon>Rhodospirillales</taxon>
        <taxon>Rhodospirillaceae</taxon>
        <taxon>Marinibaculum</taxon>
    </lineage>
</organism>
<evidence type="ECO:0000256" key="7">
    <source>
        <dbReference type="ARBA" id="ARBA00023065"/>
    </source>
</evidence>
<dbReference type="RefSeq" id="WP_379902321.1">
    <property type="nucleotide sequence ID" value="NZ_JBHRTR010000028.1"/>
</dbReference>
<keyword evidence="5" id="KW-0851">Voltage-gated channel</keyword>
<evidence type="ECO:0000256" key="5">
    <source>
        <dbReference type="ARBA" id="ARBA00022882"/>
    </source>
</evidence>
<feature type="compositionally biased region" description="Basic and acidic residues" evidence="11">
    <location>
        <begin position="277"/>
        <end position="291"/>
    </location>
</feature>
<evidence type="ECO:0000256" key="9">
    <source>
        <dbReference type="ARBA" id="ARBA00023180"/>
    </source>
</evidence>
<keyword evidence="9" id="KW-0325">Glycoprotein</keyword>
<feature type="transmembrane region" description="Helical" evidence="12">
    <location>
        <begin position="47"/>
        <end position="70"/>
    </location>
</feature>
<sequence>MTADLRGRVQRLTESRVFNLFVTVVIVVNAITLGLETSGAAMAAAGPLLTVLDMAALAVFVVELLLKIYAQRLHFFRQGWNLFDFIVVGIALLPAAGEFSVLRALRVLRVLRLISVVPQMRAVVGALLSALPGMGSVIAVLAIAYYVAAVIATKLYGASFPEWFGSIGNSMYSLFQIMTLESWSMGIVRPVMEVHPLAWLFFVPFIVITSFAVLNLFIALIVNAMQSAHDEETQAARAEIEAKAHTERAELLSELRALREEVSDLRGTLQQTQVAVDRAEGERAEGDQGAR</sequence>
<keyword evidence="15" id="KW-1185">Reference proteome</keyword>
<feature type="transmembrane region" description="Helical" evidence="12">
    <location>
        <begin position="122"/>
        <end position="148"/>
    </location>
</feature>
<evidence type="ECO:0000256" key="10">
    <source>
        <dbReference type="ARBA" id="ARBA00023303"/>
    </source>
</evidence>
<evidence type="ECO:0000256" key="1">
    <source>
        <dbReference type="ARBA" id="ARBA00004141"/>
    </source>
</evidence>
<dbReference type="Gene3D" id="1.10.287.70">
    <property type="match status" value="1"/>
</dbReference>
<keyword evidence="4" id="KW-0106">Calcium</keyword>
<evidence type="ECO:0000256" key="3">
    <source>
        <dbReference type="ARBA" id="ARBA00022692"/>
    </source>
</evidence>
<evidence type="ECO:0000259" key="13">
    <source>
        <dbReference type="Pfam" id="PF00520"/>
    </source>
</evidence>
<dbReference type="EMBL" id="JBHRTR010000028">
    <property type="protein sequence ID" value="MFC3228836.1"/>
    <property type="molecule type" value="Genomic_DNA"/>
</dbReference>
<feature type="transmembrane region" description="Helical" evidence="12">
    <location>
        <begin position="160"/>
        <end position="178"/>
    </location>
</feature>
<evidence type="ECO:0000256" key="6">
    <source>
        <dbReference type="ARBA" id="ARBA00022989"/>
    </source>
</evidence>
<dbReference type="InterPro" id="IPR005821">
    <property type="entry name" value="Ion_trans_dom"/>
</dbReference>
<feature type="domain" description="Ion transport" evidence="13">
    <location>
        <begin position="16"/>
        <end position="231"/>
    </location>
</feature>
<feature type="region of interest" description="Disordered" evidence="11">
    <location>
        <begin position="266"/>
        <end position="291"/>
    </location>
</feature>
<comment type="caution">
    <text evidence="14">The sequence shown here is derived from an EMBL/GenBank/DDBJ whole genome shotgun (WGS) entry which is preliminary data.</text>
</comment>
<keyword evidence="8 12" id="KW-0472">Membrane</keyword>
<keyword evidence="6 12" id="KW-1133">Transmembrane helix</keyword>
<evidence type="ECO:0000256" key="12">
    <source>
        <dbReference type="SAM" id="Phobius"/>
    </source>
</evidence>
<dbReference type="Pfam" id="PF00520">
    <property type="entry name" value="Ion_trans"/>
    <property type="match status" value="1"/>
</dbReference>
<keyword evidence="7" id="KW-0406">Ion transport</keyword>
<feature type="transmembrane region" description="Helical" evidence="12">
    <location>
        <begin position="198"/>
        <end position="222"/>
    </location>
</feature>
<dbReference type="PANTHER" id="PTHR45628:SF7">
    <property type="entry name" value="VOLTAGE-DEPENDENT CALCIUM CHANNEL TYPE A SUBUNIT ALPHA-1"/>
    <property type="match status" value="1"/>
</dbReference>
<evidence type="ECO:0000256" key="4">
    <source>
        <dbReference type="ARBA" id="ARBA00022837"/>
    </source>
</evidence>
<proteinExistence type="predicted"/>
<evidence type="ECO:0000313" key="14">
    <source>
        <dbReference type="EMBL" id="MFC3228836.1"/>
    </source>
</evidence>
<comment type="subcellular location">
    <subcellularLocation>
        <location evidence="1">Membrane</location>
        <topology evidence="1">Multi-pass membrane protein</topology>
    </subcellularLocation>
</comment>
<feature type="transmembrane region" description="Helical" evidence="12">
    <location>
        <begin position="82"/>
        <end position="102"/>
    </location>
</feature>
<keyword evidence="2" id="KW-0813">Transport</keyword>
<keyword evidence="3 12" id="KW-0812">Transmembrane</keyword>
<reference evidence="15" key="1">
    <citation type="journal article" date="2019" name="Int. J. Syst. Evol. Microbiol.">
        <title>The Global Catalogue of Microorganisms (GCM) 10K type strain sequencing project: providing services to taxonomists for standard genome sequencing and annotation.</title>
        <authorList>
            <consortium name="The Broad Institute Genomics Platform"/>
            <consortium name="The Broad Institute Genome Sequencing Center for Infectious Disease"/>
            <person name="Wu L."/>
            <person name="Ma J."/>
        </authorList>
    </citation>
    <scope>NUCLEOTIDE SEQUENCE [LARGE SCALE GENOMIC DNA]</scope>
    <source>
        <strain evidence="15">KCTC 42964</strain>
    </source>
</reference>
<gene>
    <name evidence="14" type="ORF">ACFOGJ_16445</name>
</gene>
<dbReference type="PANTHER" id="PTHR45628">
    <property type="entry name" value="VOLTAGE-DEPENDENT CALCIUM CHANNEL TYPE A SUBUNIT ALPHA-1"/>
    <property type="match status" value="1"/>
</dbReference>
<dbReference type="Proteomes" id="UP001595528">
    <property type="component" value="Unassembled WGS sequence"/>
</dbReference>
<accession>A0ABV7L2G6</accession>
<evidence type="ECO:0000256" key="2">
    <source>
        <dbReference type="ARBA" id="ARBA00022448"/>
    </source>
</evidence>
<dbReference type="InterPro" id="IPR027359">
    <property type="entry name" value="Volt_channel_dom_sf"/>
</dbReference>
<name>A0ABV7L2G6_9PROT</name>